<dbReference type="Gene3D" id="3.20.20.80">
    <property type="entry name" value="Glycosidases"/>
    <property type="match status" value="1"/>
</dbReference>
<dbReference type="Pfam" id="PF11340">
    <property type="entry name" value="DUF3142"/>
    <property type="match status" value="1"/>
</dbReference>
<evidence type="ECO:0000313" key="1">
    <source>
        <dbReference type="EMBL" id="WAI52593.1"/>
    </source>
</evidence>
<dbReference type="SUPFAM" id="SSF51445">
    <property type="entry name" value="(Trans)glycosidases"/>
    <property type="match status" value="1"/>
</dbReference>
<dbReference type="EMBL" id="CP113432">
    <property type="protein sequence ID" value="WAI52593.1"/>
    <property type="molecule type" value="Genomic_DNA"/>
</dbReference>
<keyword evidence="2" id="KW-1185">Reference proteome</keyword>
<dbReference type="InterPro" id="IPR021488">
    <property type="entry name" value="DUF3142"/>
</dbReference>
<protein>
    <submittedName>
        <fullName evidence="1">DUF3142 domain-containing protein</fullName>
    </submittedName>
</protein>
<gene>
    <name evidence="1" type="ORF">OU419_28265</name>
</gene>
<dbReference type="Proteomes" id="UP001163624">
    <property type="component" value="Chromosome"/>
</dbReference>
<name>A0ABY7A907_9PSED</name>
<dbReference type="InterPro" id="IPR017853">
    <property type="entry name" value="GH"/>
</dbReference>
<accession>A0ABY7A907</accession>
<organism evidence="1 2">
    <name type="scientific">Pseudomonas triclosanedens</name>
    <dbReference type="NCBI Taxonomy" id="2961893"/>
    <lineage>
        <taxon>Bacteria</taxon>
        <taxon>Pseudomonadati</taxon>
        <taxon>Pseudomonadota</taxon>
        <taxon>Gammaproteobacteria</taxon>
        <taxon>Pseudomonadales</taxon>
        <taxon>Pseudomonadaceae</taxon>
        <taxon>Pseudomonas</taxon>
    </lineage>
</organism>
<evidence type="ECO:0000313" key="2">
    <source>
        <dbReference type="Proteomes" id="UP001163624"/>
    </source>
</evidence>
<proteinExistence type="predicted"/>
<reference evidence="1" key="1">
    <citation type="submission" date="2022-11" db="EMBL/GenBank/DDBJ databases">
        <title>Pseudomonas triclosanedens sp. nov., a triclosan degrader isolated from activated sludge.</title>
        <authorList>
            <person name="Yin Y."/>
            <person name="Lu Z."/>
        </authorList>
    </citation>
    <scope>NUCLEOTIDE SEQUENCE</scope>
    <source>
        <strain evidence="1">ZM23</strain>
    </source>
</reference>
<sequence length="229" mass="26046">MALLLGSATAAAGGVDAVDHDAFWLWSGVERQPVLAQAHTLYVLQGQISAPRQKDGRARLIAQGIAIPRLSQGEVWVVYRAHTLRWHEDIYRTLLSQLRRWRAAGNPVVGVQIDFDARTRYLSEYVDFLQDLRKRLPGDYRLSITGLMDWSSNGAPDTINRLAGVVDEVVVQTYQGRHTIPNYQAYLPRVARLQLPFRIGLAQYGQWQAPDYLAKSRWFRGYVVFLQNP</sequence>